<accession>E0TFZ5</accession>
<name>E0TFZ5_PARBH</name>
<proteinExistence type="predicted"/>
<dbReference type="Proteomes" id="UP000001302">
    <property type="component" value="Chromosome"/>
</dbReference>
<sequence length="30" mass="3286">MHRTIALTEGVAIFMLRRNNDKPVAFGGVA</sequence>
<reference evidence="1 2" key="2">
    <citation type="journal article" date="2011" name="J. Bacteriol.">
        <title>Complete genome sequence of strain HTCC2503T of Parvularcula bermudensis, the type species of the order "Parvularculales" in the class Alphaproteobacteria.</title>
        <authorList>
            <person name="Oh H.M."/>
            <person name="Kang I."/>
            <person name="Vergin K.L."/>
            <person name="Kang D."/>
            <person name="Rhee K.H."/>
            <person name="Giovannoni S.J."/>
            <person name="Cho J.C."/>
        </authorList>
    </citation>
    <scope>NUCLEOTIDE SEQUENCE [LARGE SCALE GENOMIC DNA]</scope>
    <source>
        <strain evidence="2">ATCC BAA-594 / HTCC2503 / KCTC 12087</strain>
    </source>
</reference>
<dbReference type="HOGENOM" id="CLU_3404708_0_0_5"/>
<dbReference type="KEGG" id="pbr:PB2503_10314"/>
<dbReference type="EMBL" id="CP002156">
    <property type="protein sequence ID" value="ADM10114.1"/>
    <property type="molecule type" value="Genomic_DNA"/>
</dbReference>
<reference evidence="2" key="1">
    <citation type="submission" date="2010-08" db="EMBL/GenBank/DDBJ databases">
        <title>Genome sequence of Parvularcula bermudensis HTCC2503.</title>
        <authorList>
            <person name="Kang D.-M."/>
            <person name="Oh H.-M."/>
            <person name="Cho J.-C."/>
        </authorList>
    </citation>
    <scope>NUCLEOTIDE SEQUENCE [LARGE SCALE GENOMIC DNA]</scope>
    <source>
        <strain evidence="2">ATCC BAA-594 / HTCC2503 / KCTC 12087</strain>
    </source>
</reference>
<organism evidence="1 2">
    <name type="scientific">Parvularcula bermudensis (strain ATCC BAA-594 / HTCC2503 / KCTC 12087)</name>
    <dbReference type="NCBI Taxonomy" id="314260"/>
    <lineage>
        <taxon>Bacteria</taxon>
        <taxon>Pseudomonadati</taxon>
        <taxon>Pseudomonadota</taxon>
        <taxon>Alphaproteobacteria</taxon>
        <taxon>Parvularculales</taxon>
        <taxon>Parvularculaceae</taxon>
        <taxon>Parvularcula</taxon>
    </lineage>
</organism>
<dbReference type="STRING" id="314260.PB2503_10314"/>
<evidence type="ECO:0000313" key="1">
    <source>
        <dbReference type="EMBL" id="ADM10114.1"/>
    </source>
</evidence>
<gene>
    <name evidence="1" type="ordered locus">PB2503_10314</name>
</gene>
<evidence type="ECO:0000313" key="2">
    <source>
        <dbReference type="Proteomes" id="UP000001302"/>
    </source>
</evidence>
<keyword evidence="2" id="KW-1185">Reference proteome</keyword>
<protein>
    <submittedName>
        <fullName evidence="1">Uncharacterized protein</fullName>
    </submittedName>
</protein>
<dbReference type="AlphaFoldDB" id="E0TFZ5"/>